<dbReference type="GO" id="GO:0030288">
    <property type="term" value="C:outer membrane-bounded periplasmic space"/>
    <property type="evidence" value="ECO:0007669"/>
    <property type="project" value="InterPro"/>
</dbReference>
<feature type="region of interest" description="Disordered" evidence="4">
    <location>
        <begin position="20"/>
        <end position="54"/>
    </location>
</feature>
<keyword evidence="2" id="KW-0813">Transport</keyword>
<accession>A0A1I0JZD9</accession>
<proteinExistence type="inferred from homology"/>
<sequence>MKKSIAMLLSLAMAASLTACGGGSKPAETPAPESTTTAAAADTSEEAKTEAAADGAEDPFAALGDFVMTIGHAQPEGNPRYVSMEKFAADVAEKTNGHVKVEVYGNGQLGTEKEMLEQVVAGTIQGMRGGQFDFSPRLLMFTLPFLTQNRAQITALMQSDLAKKVCTEAEAETGTVILSLCDAGGYRQFSNSKHPITKPEDLKGLKMRTNGMNTIDKTFIAMGATTTTIPYSDLYMGLKTSVADGQENPWVNVEGMKFYEVQKYFTEVNYQFHPDPFYVNATWWNALPTEYQEIIQACADEMSVYNDQLIDENQNAAKQVVIDAGCEVYEPTEDELKVFQEAVQVVYDQCIEEGMLTAEELKEMQDIVANAK</sequence>
<dbReference type="Gene3D" id="3.40.190.170">
    <property type="entry name" value="Bacterial extracellular solute-binding protein, family 7"/>
    <property type="match status" value="1"/>
</dbReference>
<comment type="similarity">
    <text evidence="1">Belongs to the bacterial solute-binding protein 7 family.</text>
</comment>
<gene>
    <name evidence="6" type="ORF">SAMN05216313_13825</name>
</gene>
<keyword evidence="7" id="KW-1185">Reference proteome</keyword>
<dbReference type="PANTHER" id="PTHR33376">
    <property type="match status" value="1"/>
</dbReference>
<dbReference type="EMBL" id="FOIM01000038">
    <property type="protein sequence ID" value="SEU15642.1"/>
    <property type="molecule type" value="Genomic_DNA"/>
</dbReference>
<dbReference type="STRING" id="460384.SAMN05216313_13825"/>
<evidence type="ECO:0000256" key="5">
    <source>
        <dbReference type="SAM" id="SignalP"/>
    </source>
</evidence>
<evidence type="ECO:0000256" key="3">
    <source>
        <dbReference type="ARBA" id="ARBA00022729"/>
    </source>
</evidence>
<evidence type="ECO:0000256" key="2">
    <source>
        <dbReference type="ARBA" id="ARBA00022448"/>
    </source>
</evidence>
<dbReference type="InterPro" id="IPR038404">
    <property type="entry name" value="TRAP_DctP_sf"/>
</dbReference>
<evidence type="ECO:0000256" key="1">
    <source>
        <dbReference type="ARBA" id="ARBA00009023"/>
    </source>
</evidence>
<dbReference type="AlphaFoldDB" id="A0A1I0JZD9"/>
<keyword evidence="3 5" id="KW-0732">Signal</keyword>
<protein>
    <submittedName>
        <fullName evidence="6">Tripartite ATP-independent transporter solute receptor, DctP family</fullName>
    </submittedName>
</protein>
<name>A0A1I0JZD9_9FIRM</name>
<evidence type="ECO:0000313" key="7">
    <source>
        <dbReference type="Proteomes" id="UP000198508"/>
    </source>
</evidence>
<dbReference type="NCBIfam" id="NF037995">
    <property type="entry name" value="TRAP_S1"/>
    <property type="match status" value="1"/>
</dbReference>
<dbReference type="RefSeq" id="WP_092370302.1">
    <property type="nucleotide sequence ID" value="NZ_CABJCG010000008.1"/>
</dbReference>
<keyword evidence="6" id="KW-0675">Receptor</keyword>
<dbReference type="PROSITE" id="PS51257">
    <property type="entry name" value="PROKAR_LIPOPROTEIN"/>
    <property type="match status" value="1"/>
</dbReference>
<feature type="signal peptide" evidence="5">
    <location>
        <begin position="1"/>
        <end position="21"/>
    </location>
</feature>
<dbReference type="NCBIfam" id="TIGR00787">
    <property type="entry name" value="dctP"/>
    <property type="match status" value="1"/>
</dbReference>
<dbReference type="PANTHER" id="PTHR33376:SF7">
    <property type="entry name" value="C4-DICARBOXYLATE-BINDING PROTEIN DCTB"/>
    <property type="match status" value="1"/>
</dbReference>
<dbReference type="InterPro" id="IPR004682">
    <property type="entry name" value="TRAP_DctP"/>
</dbReference>
<dbReference type="Pfam" id="PF03480">
    <property type="entry name" value="DctP"/>
    <property type="match status" value="1"/>
</dbReference>
<organism evidence="6 7">
    <name type="scientific">Enterocloster lavalensis</name>
    <dbReference type="NCBI Taxonomy" id="460384"/>
    <lineage>
        <taxon>Bacteria</taxon>
        <taxon>Bacillati</taxon>
        <taxon>Bacillota</taxon>
        <taxon>Clostridia</taxon>
        <taxon>Lachnospirales</taxon>
        <taxon>Lachnospiraceae</taxon>
        <taxon>Enterocloster</taxon>
    </lineage>
</organism>
<dbReference type="GeneID" id="93278727"/>
<feature type="compositionally biased region" description="Low complexity" evidence="4">
    <location>
        <begin position="25"/>
        <end position="42"/>
    </location>
</feature>
<dbReference type="GO" id="GO:0055085">
    <property type="term" value="P:transmembrane transport"/>
    <property type="evidence" value="ECO:0007669"/>
    <property type="project" value="InterPro"/>
</dbReference>
<dbReference type="Proteomes" id="UP000198508">
    <property type="component" value="Unassembled WGS sequence"/>
</dbReference>
<dbReference type="InterPro" id="IPR018389">
    <property type="entry name" value="DctP_fam"/>
</dbReference>
<evidence type="ECO:0000256" key="4">
    <source>
        <dbReference type="SAM" id="MobiDB-lite"/>
    </source>
</evidence>
<evidence type="ECO:0000313" key="6">
    <source>
        <dbReference type="EMBL" id="SEU15642.1"/>
    </source>
</evidence>
<reference evidence="7" key="1">
    <citation type="submission" date="2016-10" db="EMBL/GenBank/DDBJ databases">
        <authorList>
            <person name="Varghese N."/>
            <person name="Submissions S."/>
        </authorList>
    </citation>
    <scope>NUCLEOTIDE SEQUENCE [LARGE SCALE GENOMIC DNA]</scope>
    <source>
        <strain evidence="7">NLAE-zl-G277</strain>
    </source>
</reference>
<feature type="chain" id="PRO_5044372647" evidence="5">
    <location>
        <begin position="22"/>
        <end position="372"/>
    </location>
</feature>
<dbReference type="CDD" id="cd13603">
    <property type="entry name" value="PBP2_TRAP_Siap_TeaA_like"/>
    <property type="match status" value="1"/>
</dbReference>